<dbReference type="OrthoDB" id="9765151at2"/>
<keyword evidence="1 2" id="KW-0436">Ligase</keyword>
<protein>
    <recommendedName>
        <fullName evidence="2">Putative cysteine ligase BshC</fullName>
        <ecNumber evidence="2">6.-.-.-</ecNumber>
    </recommendedName>
</protein>
<sequence>MRDPMHTMATCFEQVALFFPGGDPKLQESFEQRAYYLDSRNYERERLADILKKYHEGLGANRETFLMIEELRHKETLAVLTGQQAGVLTGPLYTLFKAITVIRLAEEQRKKLGRPVVPIFWIAGEDHDWLEIHKTFFLNSEDKIISCSLPGDGGGRSVGHQPVPAWDTIEQQLFDLPEGEFKKYVLQHCRQFHEQAENLTQWFALTLQWLLKRWGLIFFDPMLPEFKQLAAPMYEQIIKIYVDVREALTQRTKAWVDLGFQAQIQPLGGEVNLFLAKPERRAILNQGQGFYLRGSDEMLDTDELNALLRKSPGMFSPNVVTRPVVQEFLFPTLAYVPGPGELNYWAQLGQVFSTFGFNMPILFPRFSGVILTPSWQKTLNREGLTLRDVYQGLEAHKERCLRDQDSLEIDNRLQCLRAAIEKGYKELEPLEKIHSNVHELLTRNEEKVGYQIEYLRKKLWQAQRKKYGSVLNRLQKLEAGIAPNKERQERVLNPLYFVVLYGEGFIERIAELPLTGDFQEQVILL</sequence>
<evidence type="ECO:0000256" key="1">
    <source>
        <dbReference type="ARBA" id="ARBA00022598"/>
    </source>
</evidence>
<name>I4DA47_DESAJ</name>
<dbReference type="EC" id="6.-.-.-" evidence="2"/>
<evidence type="ECO:0000259" key="3">
    <source>
        <dbReference type="Pfam" id="PF10079"/>
    </source>
</evidence>
<dbReference type="Pfam" id="PF10079">
    <property type="entry name" value="Rossmann-like_BshC"/>
    <property type="match status" value="1"/>
</dbReference>
<dbReference type="InterPro" id="IPR055399">
    <property type="entry name" value="CC_BshC"/>
</dbReference>
<comment type="similarity">
    <text evidence="2">Belongs to the BshC family.</text>
</comment>
<dbReference type="eggNOG" id="COG4365">
    <property type="taxonomic scope" value="Bacteria"/>
</dbReference>
<organism evidence="5 6">
    <name type="scientific">Desulfosporosinus acidiphilus (strain DSM 22704 / JCM 16185 / SJ4)</name>
    <dbReference type="NCBI Taxonomy" id="646529"/>
    <lineage>
        <taxon>Bacteria</taxon>
        <taxon>Bacillati</taxon>
        <taxon>Bacillota</taxon>
        <taxon>Clostridia</taxon>
        <taxon>Eubacteriales</taxon>
        <taxon>Desulfitobacteriaceae</taxon>
        <taxon>Desulfosporosinus</taxon>
    </lineage>
</organism>
<dbReference type="RefSeq" id="WP_014828658.1">
    <property type="nucleotide sequence ID" value="NC_018068.1"/>
</dbReference>
<gene>
    <name evidence="2" type="primary">bshC</name>
    <name evidence="5" type="ordered locus">Desaci_3790</name>
</gene>
<keyword evidence="6" id="KW-1185">Reference proteome</keyword>
<dbReference type="HAMAP" id="MF_01867">
    <property type="entry name" value="BshC"/>
    <property type="match status" value="1"/>
</dbReference>
<dbReference type="HOGENOM" id="CLU_022249_1_0_9"/>
<dbReference type="PIRSF" id="PIRSF012535">
    <property type="entry name" value="UCP012535"/>
    <property type="match status" value="1"/>
</dbReference>
<dbReference type="Proteomes" id="UP000002892">
    <property type="component" value="Chromosome"/>
</dbReference>
<feature type="domain" description="Bacillithiol biosynthesis BshC N-terminal Rossmann-like" evidence="3">
    <location>
        <begin position="13"/>
        <end position="365"/>
    </location>
</feature>
<feature type="domain" description="Bacillithiol biosynthesis BshC C-terminal coiled-coil" evidence="4">
    <location>
        <begin position="370"/>
        <end position="523"/>
    </location>
</feature>
<reference evidence="5 6" key="1">
    <citation type="journal article" date="2012" name="J. Bacteriol.">
        <title>Complete genome sequences of Desulfosporosinus orientis DSM765T, Desulfosporosinus youngiae DSM17734T, Desulfosporosinus meridiei DSM13257T, and Desulfosporosinus acidiphilus DSM22704T.</title>
        <authorList>
            <person name="Pester M."/>
            <person name="Brambilla E."/>
            <person name="Alazard D."/>
            <person name="Rattei T."/>
            <person name="Weinmaier T."/>
            <person name="Han J."/>
            <person name="Lucas S."/>
            <person name="Lapidus A."/>
            <person name="Cheng J.F."/>
            <person name="Goodwin L."/>
            <person name="Pitluck S."/>
            <person name="Peters L."/>
            <person name="Ovchinnikova G."/>
            <person name="Teshima H."/>
            <person name="Detter J.C."/>
            <person name="Han C.S."/>
            <person name="Tapia R."/>
            <person name="Land M.L."/>
            <person name="Hauser L."/>
            <person name="Kyrpides N.C."/>
            <person name="Ivanova N.N."/>
            <person name="Pagani I."/>
            <person name="Huntmann M."/>
            <person name="Wei C.L."/>
            <person name="Davenport K.W."/>
            <person name="Daligault H."/>
            <person name="Chain P.S."/>
            <person name="Chen A."/>
            <person name="Mavromatis K."/>
            <person name="Markowitz V."/>
            <person name="Szeto E."/>
            <person name="Mikhailova N."/>
            <person name="Pati A."/>
            <person name="Wagner M."/>
            <person name="Woyke T."/>
            <person name="Ollivier B."/>
            <person name="Klenk H.P."/>
            <person name="Spring S."/>
            <person name="Loy A."/>
        </authorList>
    </citation>
    <scope>NUCLEOTIDE SEQUENCE [LARGE SCALE GENOMIC DNA]</scope>
    <source>
        <strain evidence="6">DSM 22704 / JCM 16185 / SJ4</strain>
    </source>
</reference>
<evidence type="ECO:0000313" key="5">
    <source>
        <dbReference type="EMBL" id="AFM42671.1"/>
    </source>
</evidence>
<dbReference type="KEGG" id="dai:Desaci_3790"/>
<evidence type="ECO:0000313" key="6">
    <source>
        <dbReference type="Proteomes" id="UP000002892"/>
    </source>
</evidence>
<dbReference type="GO" id="GO:0016874">
    <property type="term" value="F:ligase activity"/>
    <property type="evidence" value="ECO:0007669"/>
    <property type="project" value="UniProtKB-UniRule"/>
</dbReference>
<dbReference type="STRING" id="646529.Desaci_3790"/>
<evidence type="ECO:0000256" key="2">
    <source>
        <dbReference type="HAMAP-Rule" id="MF_01867"/>
    </source>
</evidence>
<dbReference type="EMBL" id="CP003639">
    <property type="protein sequence ID" value="AFM42671.1"/>
    <property type="molecule type" value="Genomic_DNA"/>
</dbReference>
<evidence type="ECO:0000259" key="4">
    <source>
        <dbReference type="Pfam" id="PF24850"/>
    </source>
</evidence>
<dbReference type="InterPro" id="IPR011199">
    <property type="entry name" value="Bacillithiol_biosynth_BshC"/>
</dbReference>
<dbReference type="NCBIfam" id="TIGR03998">
    <property type="entry name" value="thiol_BshC"/>
    <property type="match status" value="1"/>
</dbReference>
<dbReference type="InterPro" id="IPR055398">
    <property type="entry name" value="Rossmann-like_BshC"/>
</dbReference>
<dbReference type="AlphaFoldDB" id="I4DA47"/>
<comment type="function">
    <text evidence="2">Involved in bacillithiol (BSH) biosynthesis. May catalyze the last step of the pathway, the addition of cysteine to glucosamine malate (GlcN-Mal) to generate BSH.</text>
</comment>
<dbReference type="Pfam" id="PF24850">
    <property type="entry name" value="CC_BshC"/>
    <property type="match status" value="1"/>
</dbReference>
<proteinExistence type="inferred from homology"/>
<accession>I4DA47</accession>